<evidence type="ECO:0000313" key="1">
    <source>
        <dbReference type="EMBL" id="EDM01110.1"/>
    </source>
</evidence>
<gene>
    <name evidence="1" type="ORF">rCG_41380</name>
</gene>
<accession>A6IHG2</accession>
<organism evidence="1 2">
    <name type="scientific">Rattus norvegicus</name>
    <name type="common">Rat</name>
    <dbReference type="NCBI Taxonomy" id="10116"/>
    <lineage>
        <taxon>Eukaryota</taxon>
        <taxon>Metazoa</taxon>
        <taxon>Chordata</taxon>
        <taxon>Craniata</taxon>
        <taxon>Vertebrata</taxon>
        <taxon>Euteleostomi</taxon>
        <taxon>Mammalia</taxon>
        <taxon>Eutheria</taxon>
        <taxon>Euarchontoglires</taxon>
        <taxon>Glires</taxon>
        <taxon>Rodentia</taxon>
        <taxon>Myomorpha</taxon>
        <taxon>Muroidea</taxon>
        <taxon>Muridae</taxon>
        <taxon>Murinae</taxon>
        <taxon>Rattus</taxon>
    </lineage>
</organism>
<sequence>MWARGGRGLGAPLDVAGVSVVTACLLSKQPVSRGSVSTITSNFKKSNKHRKPFGSYHFPDFIFGDKLASK</sequence>
<dbReference type="AlphaFoldDB" id="A6IHG2"/>
<name>A6IHG2_RAT</name>
<dbReference type="EMBL" id="CH473961">
    <property type="protein sequence ID" value="EDM01110.1"/>
    <property type="molecule type" value="Genomic_DNA"/>
</dbReference>
<reference evidence="2" key="1">
    <citation type="submission" date="2005-09" db="EMBL/GenBank/DDBJ databases">
        <authorList>
            <person name="Mural R.J."/>
            <person name="Li P.W."/>
            <person name="Adams M.D."/>
            <person name="Amanatides P.G."/>
            <person name="Baden-Tillson H."/>
            <person name="Barnstead M."/>
            <person name="Chin S.H."/>
            <person name="Dew I."/>
            <person name="Evans C.A."/>
            <person name="Ferriera S."/>
            <person name="Flanigan M."/>
            <person name="Fosler C."/>
            <person name="Glodek A."/>
            <person name="Gu Z."/>
            <person name="Holt R.A."/>
            <person name="Jennings D."/>
            <person name="Kraft C.L."/>
            <person name="Lu F."/>
            <person name="Nguyen T."/>
            <person name="Nusskern D.R."/>
            <person name="Pfannkoch C.M."/>
            <person name="Sitter C."/>
            <person name="Sutton G.G."/>
            <person name="Venter J.C."/>
            <person name="Wang Z."/>
            <person name="Woodage T."/>
            <person name="Zheng X.H."/>
            <person name="Zhong F."/>
        </authorList>
    </citation>
    <scope>NUCLEOTIDE SEQUENCE [LARGE SCALE GENOMIC DNA]</scope>
    <source>
        <strain>BN</strain>
        <strain evidence="2">Sprague-Dawley</strain>
    </source>
</reference>
<evidence type="ECO:0000313" key="2">
    <source>
        <dbReference type="Proteomes" id="UP000234681"/>
    </source>
</evidence>
<protein>
    <submittedName>
        <fullName evidence="1">RCG41380</fullName>
    </submittedName>
</protein>
<dbReference type="Proteomes" id="UP000234681">
    <property type="component" value="Chromosome 2"/>
</dbReference>
<proteinExistence type="predicted"/>